<name>A0A8E2BFI3_9HYPH</name>
<dbReference type="GO" id="GO:0004489">
    <property type="term" value="F:methylenetetrahydrofolate reductase [NAD(P)H] activity"/>
    <property type="evidence" value="ECO:0007669"/>
    <property type="project" value="UniProtKB-EC"/>
</dbReference>
<protein>
    <submittedName>
        <fullName evidence="2">Methylenetetrahydrofolate reductase (NADPH)</fullName>
        <ecNumber evidence="2">1.5.1.20</ecNumber>
    </submittedName>
</protein>
<dbReference type="Proteomes" id="UP000532373">
    <property type="component" value="Unassembled WGS sequence"/>
</dbReference>
<dbReference type="GO" id="GO:0035999">
    <property type="term" value="P:tetrahydrofolate interconversion"/>
    <property type="evidence" value="ECO:0007669"/>
    <property type="project" value="UniProtKB-UniPathway"/>
</dbReference>
<dbReference type="SUPFAM" id="SSF51730">
    <property type="entry name" value="FAD-linked oxidoreductase"/>
    <property type="match status" value="1"/>
</dbReference>
<dbReference type="RefSeq" id="WP_184770325.1">
    <property type="nucleotide sequence ID" value="NZ_JACHGI010000007.1"/>
</dbReference>
<dbReference type="Gene3D" id="3.20.20.220">
    <property type="match status" value="1"/>
</dbReference>
<proteinExistence type="predicted"/>
<accession>A0A8E2BFI3</accession>
<dbReference type="AlphaFoldDB" id="A0A8E2BFI3"/>
<dbReference type="EMBL" id="JACHGI010000007">
    <property type="protein sequence ID" value="MBB6467950.1"/>
    <property type="molecule type" value="Genomic_DNA"/>
</dbReference>
<evidence type="ECO:0000313" key="2">
    <source>
        <dbReference type="EMBL" id="MBB6467950.1"/>
    </source>
</evidence>
<keyword evidence="1 2" id="KW-0560">Oxidoreductase</keyword>
<dbReference type="InterPro" id="IPR029041">
    <property type="entry name" value="FAD-linked_oxidoreductase-like"/>
</dbReference>
<evidence type="ECO:0000313" key="3">
    <source>
        <dbReference type="Proteomes" id="UP000532373"/>
    </source>
</evidence>
<comment type="caution">
    <text evidence="2">The sequence shown here is derived from an EMBL/GenBank/DDBJ whole genome shotgun (WGS) entry which is preliminary data.</text>
</comment>
<dbReference type="UniPathway" id="UPA00193"/>
<organism evidence="2 3">
    <name type="scientific">Aminobacter carboxidus</name>
    <dbReference type="NCBI Taxonomy" id="376165"/>
    <lineage>
        <taxon>Bacteria</taxon>
        <taxon>Pseudomonadati</taxon>
        <taxon>Pseudomonadota</taxon>
        <taxon>Alphaproteobacteria</taxon>
        <taxon>Hyphomicrobiales</taxon>
        <taxon>Phyllobacteriaceae</taxon>
        <taxon>Aminobacter</taxon>
    </lineage>
</organism>
<reference evidence="2 3" key="1">
    <citation type="submission" date="2020-08" db="EMBL/GenBank/DDBJ databases">
        <title>Genomic Encyclopedia of Type Strains, Phase IV (KMG-IV): sequencing the most valuable type-strain genomes for metagenomic binning, comparative biology and taxonomic classification.</title>
        <authorList>
            <person name="Goeker M."/>
        </authorList>
    </citation>
    <scope>NUCLEOTIDE SEQUENCE [LARGE SCALE GENOMIC DNA]</scope>
    <source>
        <strain evidence="2 3">DSM 17454</strain>
    </source>
</reference>
<sequence>MRLSVTRSDLDEAIGALVGNFSIEALPKDTQKFDDLRDHLPAGTRVYVAYTSGSTAEIVDAAEKLRHQGMEPVPHIPARRFASHDELKGFLGKLAARAAVKQVLLVGGDVARPEGPYAASLDVLRTGMLEGHGIEAIGLAGHPEGHPGVAREALRNALIDKCEYAAKVGLDVSLVTQFLFDTDKLFAWHADFVENAAPGIAVDVGLPGLAKMTTLMRFAKDCGVGASFGMLTRHAGRAFKLATSFSPEDTLLELADGVRKSGRPIFRSVHFYPFGSFEKTAEWLRGLQSQRPARGQPHLAEAL</sequence>
<gene>
    <name evidence="2" type="ORF">HNQ96_003833</name>
</gene>
<dbReference type="EC" id="1.5.1.20" evidence="2"/>
<evidence type="ECO:0000256" key="1">
    <source>
        <dbReference type="ARBA" id="ARBA00023002"/>
    </source>
</evidence>